<keyword evidence="4" id="KW-0732">Signal</keyword>
<evidence type="ECO:0000313" key="8">
    <source>
        <dbReference type="EMBL" id="OPJ57653.1"/>
    </source>
</evidence>
<dbReference type="PANTHER" id="PTHR46847:SF1">
    <property type="entry name" value="D-ALLOSE-BINDING PERIPLASMIC PROTEIN-RELATED"/>
    <property type="match status" value="1"/>
</dbReference>
<evidence type="ECO:0000256" key="4">
    <source>
        <dbReference type="ARBA" id="ARBA00022729"/>
    </source>
</evidence>
<dbReference type="InterPro" id="IPR028082">
    <property type="entry name" value="Peripla_BP_I"/>
</dbReference>
<name>A0A1V4ICJ2_9CLOT</name>
<dbReference type="InterPro" id="IPR025997">
    <property type="entry name" value="SBP_2_dom"/>
</dbReference>
<proteinExistence type="inferred from homology"/>
<dbReference type="RefSeq" id="WP_079441928.1">
    <property type="nucleotide sequence ID" value="NZ_MZGT01000089.1"/>
</dbReference>
<evidence type="ECO:0000259" key="7">
    <source>
        <dbReference type="Pfam" id="PF13407"/>
    </source>
</evidence>
<dbReference type="SUPFAM" id="SSF53822">
    <property type="entry name" value="Periplasmic binding protein-like I"/>
    <property type="match status" value="1"/>
</dbReference>
<dbReference type="CDD" id="cd01539">
    <property type="entry name" value="PBP1_GGBP"/>
    <property type="match status" value="1"/>
</dbReference>
<dbReference type="EMBL" id="MZGT01000089">
    <property type="protein sequence ID" value="OPJ57653.1"/>
    <property type="molecule type" value="Genomic_DNA"/>
</dbReference>
<gene>
    <name evidence="8" type="primary">mglB_24</name>
    <name evidence="8" type="ORF">CLCHR_43090</name>
</gene>
<evidence type="ECO:0000256" key="6">
    <source>
        <dbReference type="ARBA" id="ARBA00034344"/>
    </source>
</evidence>
<feature type="domain" description="Periplasmic binding protein" evidence="7">
    <location>
        <begin position="39"/>
        <end position="320"/>
    </location>
</feature>
<reference evidence="8 9" key="1">
    <citation type="submission" date="2017-03" db="EMBL/GenBank/DDBJ databases">
        <title>Genome sequence of Clostridium chromiireducens DSM 23318.</title>
        <authorList>
            <person name="Poehlein A."/>
            <person name="Daniel R."/>
        </authorList>
    </citation>
    <scope>NUCLEOTIDE SEQUENCE [LARGE SCALE GENOMIC DNA]</scope>
    <source>
        <strain evidence="8 9">DSM 23318</strain>
    </source>
</reference>
<dbReference type="Proteomes" id="UP000191056">
    <property type="component" value="Unassembled WGS sequence"/>
</dbReference>
<evidence type="ECO:0000256" key="5">
    <source>
        <dbReference type="ARBA" id="ARBA00034323"/>
    </source>
</evidence>
<protein>
    <recommendedName>
        <fullName evidence="6">D-galactose/methyl-galactoside binding periplasmic protein MglB</fullName>
    </recommendedName>
</protein>
<accession>A0A1V4ICJ2</accession>
<evidence type="ECO:0000256" key="1">
    <source>
        <dbReference type="ARBA" id="ARBA00004196"/>
    </source>
</evidence>
<dbReference type="Pfam" id="PF13407">
    <property type="entry name" value="Peripla_BP_4"/>
    <property type="match status" value="1"/>
</dbReference>
<dbReference type="Gene3D" id="3.40.50.2300">
    <property type="match status" value="2"/>
</dbReference>
<comment type="similarity">
    <text evidence="2">Belongs to the bacterial solute-binding protein 2 family.</text>
</comment>
<dbReference type="AlphaFoldDB" id="A0A1V4ICJ2"/>
<sequence>MNVFKRLQSIIIVILFFLNISRFNAYAMQNSANAAPLKVAVFISSFDDLFLYEIKKSLEDIQVENNNKVQFTFFDGKDNQGIQNDSMEKALSEDFDIFVLRPVSKNISSLQSIFTKMQQKNIPLILLHDKTPSILSFLRSYPKSFIIDTDLVQSGILEGQIIVDAWNTNKEAFDKNKDNTIQYIMLKGPSDSNITDIRTKYSIQAINQAGIRTQELASTTCDFLEDCARNAIESIFLTYGNKVEAIISNNDAMAIGAIKGLQKYGYNKGDTSKYIPVVGIDALPEAKELINQGAMTGTVAQYPREHADAIYSIGMNLVSGAPPLRGTNYKVDETGIAIELPYYEYNK</sequence>
<dbReference type="InterPro" id="IPR044085">
    <property type="entry name" value="MglB-like_PBP1"/>
</dbReference>
<comment type="subcellular location">
    <subcellularLocation>
        <location evidence="1">Cell envelope</location>
    </subcellularLocation>
</comment>
<keyword evidence="3" id="KW-0479">Metal-binding</keyword>
<dbReference type="GO" id="GO:0046872">
    <property type="term" value="F:metal ion binding"/>
    <property type="evidence" value="ECO:0007669"/>
    <property type="project" value="UniProtKB-KW"/>
</dbReference>
<dbReference type="OrthoDB" id="9769193at2"/>
<evidence type="ECO:0000256" key="2">
    <source>
        <dbReference type="ARBA" id="ARBA00007639"/>
    </source>
</evidence>
<keyword evidence="9" id="KW-1185">Reference proteome</keyword>
<evidence type="ECO:0000313" key="9">
    <source>
        <dbReference type="Proteomes" id="UP000191056"/>
    </source>
</evidence>
<comment type="subunit">
    <text evidence="5">The ABC transporter complex is composed of one ATP-binding protein (MglA), two transmembrane proteins (MglC) and a solute-binding protein (MglB).</text>
</comment>
<comment type="caution">
    <text evidence="8">The sequence shown here is derived from an EMBL/GenBank/DDBJ whole genome shotgun (WGS) entry which is preliminary data.</text>
</comment>
<dbReference type="GO" id="GO:0030313">
    <property type="term" value="C:cell envelope"/>
    <property type="evidence" value="ECO:0007669"/>
    <property type="project" value="UniProtKB-SubCell"/>
</dbReference>
<dbReference type="PANTHER" id="PTHR46847">
    <property type="entry name" value="D-ALLOSE-BINDING PERIPLASMIC PROTEIN-RELATED"/>
    <property type="match status" value="1"/>
</dbReference>
<evidence type="ECO:0000256" key="3">
    <source>
        <dbReference type="ARBA" id="ARBA00022723"/>
    </source>
</evidence>
<organism evidence="8 9">
    <name type="scientific">Clostridium chromiireducens</name>
    <dbReference type="NCBI Taxonomy" id="225345"/>
    <lineage>
        <taxon>Bacteria</taxon>
        <taxon>Bacillati</taxon>
        <taxon>Bacillota</taxon>
        <taxon>Clostridia</taxon>
        <taxon>Eubacteriales</taxon>
        <taxon>Clostridiaceae</taxon>
        <taxon>Clostridium</taxon>
    </lineage>
</organism>
<dbReference type="STRING" id="225345.CLCHR_43090"/>
<dbReference type="GO" id="GO:0030246">
    <property type="term" value="F:carbohydrate binding"/>
    <property type="evidence" value="ECO:0007669"/>
    <property type="project" value="InterPro"/>
</dbReference>